<dbReference type="GO" id="GO:0042273">
    <property type="term" value="P:ribosomal large subunit biogenesis"/>
    <property type="evidence" value="ECO:0007669"/>
    <property type="project" value="TreeGrafter"/>
</dbReference>
<proteinExistence type="inferred from homology"/>
<evidence type="ECO:0000256" key="1">
    <source>
        <dbReference type="ARBA" id="ARBA00004604"/>
    </source>
</evidence>
<gene>
    <name evidence="5" type="ORF">TCLT_LOCUS7140</name>
</gene>
<dbReference type="OrthoDB" id="285729at2759"/>
<protein>
    <recommendedName>
        <fullName evidence="3">Nucleolar protein 16</fullName>
    </recommendedName>
</protein>
<dbReference type="PANTHER" id="PTHR13243">
    <property type="entry name" value="HSPC111 PROTEIN-RELATED"/>
    <property type="match status" value="1"/>
</dbReference>
<dbReference type="EMBL" id="UYYF01004478">
    <property type="protein sequence ID" value="VDN04568.1"/>
    <property type="molecule type" value="Genomic_DNA"/>
</dbReference>
<dbReference type="OMA" id="IDYVKHM"/>
<keyword evidence="6" id="KW-1185">Reference proteome</keyword>
<dbReference type="InterPro" id="IPR019002">
    <property type="entry name" value="Ribosome_biogenesis_Nop16"/>
</dbReference>
<comment type="similarity">
    <text evidence="2">Belongs to the NOP16 family.</text>
</comment>
<reference evidence="5 6" key="2">
    <citation type="submission" date="2018-11" db="EMBL/GenBank/DDBJ databases">
        <authorList>
            <consortium name="Pathogen Informatics"/>
        </authorList>
    </citation>
    <scope>NUCLEOTIDE SEQUENCE [LARGE SCALE GENOMIC DNA]</scope>
</reference>
<organism evidence="7">
    <name type="scientific">Thelazia callipaeda</name>
    <name type="common">Oriental eyeworm</name>
    <name type="synonym">Parasitic nematode</name>
    <dbReference type="NCBI Taxonomy" id="103827"/>
    <lineage>
        <taxon>Eukaryota</taxon>
        <taxon>Metazoa</taxon>
        <taxon>Ecdysozoa</taxon>
        <taxon>Nematoda</taxon>
        <taxon>Chromadorea</taxon>
        <taxon>Rhabditida</taxon>
        <taxon>Spirurina</taxon>
        <taxon>Spiruromorpha</taxon>
        <taxon>Thelazioidea</taxon>
        <taxon>Thelaziidae</taxon>
        <taxon>Thelazia</taxon>
    </lineage>
</organism>
<evidence type="ECO:0000313" key="5">
    <source>
        <dbReference type="EMBL" id="VDN04568.1"/>
    </source>
</evidence>
<dbReference type="WBParaSite" id="TCLT_0000715101-mRNA-1">
    <property type="protein sequence ID" value="TCLT_0000715101-mRNA-1"/>
    <property type="gene ID" value="TCLT_0000715101"/>
</dbReference>
<keyword evidence="4" id="KW-0539">Nucleus</keyword>
<dbReference type="Pfam" id="PF09420">
    <property type="entry name" value="Nop16"/>
    <property type="match status" value="2"/>
</dbReference>
<comment type="subcellular location">
    <subcellularLocation>
        <location evidence="1">Nucleus</location>
        <location evidence="1">Nucleolus</location>
    </subcellularLocation>
</comment>
<accession>A0A0N5D2N3</accession>
<evidence type="ECO:0000313" key="7">
    <source>
        <dbReference type="WBParaSite" id="TCLT_0000715101-mRNA-1"/>
    </source>
</evidence>
<sequence length="197" mass="22872">MRSVKHGRKRARRCIKYSRNAAQAKKKAIKRKKAMGGLKCTQMSLSWDKNLTIKQNMKAMGLAYDANKIFSLRPNVTNNECEGMEMDEAKAHGSVHSQLKRLQSHKLGSKTMSKATTVVSALEKEVKEAKKGRRKQIHKRTFRVPARDIQFCVYMMQKYGDDYKKMSYDARNIYQYTPKQIQRKIDIFKQSTEHSTC</sequence>
<evidence type="ECO:0000256" key="2">
    <source>
        <dbReference type="ARBA" id="ARBA00008479"/>
    </source>
</evidence>
<evidence type="ECO:0000256" key="4">
    <source>
        <dbReference type="ARBA" id="ARBA00023242"/>
    </source>
</evidence>
<dbReference type="Proteomes" id="UP000276776">
    <property type="component" value="Unassembled WGS sequence"/>
</dbReference>
<evidence type="ECO:0000256" key="3">
    <source>
        <dbReference type="ARBA" id="ARBA00015522"/>
    </source>
</evidence>
<reference evidence="7" key="1">
    <citation type="submission" date="2017-02" db="UniProtKB">
        <authorList>
            <consortium name="WormBaseParasite"/>
        </authorList>
    </citation>
    <scope>IDENTIFICATION</scope>
</reference>
<dbReference type="AlphaFoldDB" id="A0A0N5D2N3"/>
<evidence type="ECO:0000313" key="6">
    <source>
        <dbReference type="Proteomes" id="UP000276776"/>
    </source>
</evidence>
<dbReference type="PANTHER" id="PTHR13243:SF1">
    <property type="entry name" value="NUCLEOLAR PROTEIN 16"/>
    <property type="match status" value="1"/>
</dbReference>
<dbReference type="GO" id="GO:0005730">
    <property type="term" value="C:nucleolus"/>
    <property type="evidence" value="ECO:0007669"/>
    <property type="project" value="UniProtKB-SubCell"/>
</dbReference>
<name>A0A0N5D2N3_THECL</name>
<dbReference type="STRING" id="103827.A0A0N5D2N3"/>